<feature type="region of interest" description="Disordered" evidence="1">
    <location>
        <begin position="1"/>
        <end position="27"/>
    </location>
</feature>
<proteinExistence type="predicted"/>
<evidence type="ECO:0000313" key="2">
    <source>
        <dbReference type="EMBL" id="CCQ43958.1"/>
    </source>
</evidence>
<reference evidence="2" key="1">
    <citation type="journal article" date="2013" name="PLoS ONE">
        <title>Direct detection of alternative open reading frames translation products in human significantly expands the proteome.</title>
        <authorList>
            <person name="Vanderperre B."/>
            <person name="Lucier J.-F."/>
            <person name="Motard J."/>
            <person name="Tremblay G."/>
            <person name="Vanderperre S."/>
            <person name="Wisztorski M."/>
            <person name="Salzet M."/>
            <person name="Boisvert F.-M."/>
            <person name="Roucou X."/>
        </authorList>
    </citation>
    <scope>NUCLEOTIDE SEQUENCE</scope>
</reference>
<evidence type="ECO:0000256" key="1">
    <source>
        <dbReference type="SAM" id="MobiDB-lite"/>
    </source>
</evidence>
<gene>
    <name evidence="2" type="primary">LOC729444</name>
</gene>
<sequence length="92" mass="10762">MNGNTCWQPAEAERQGTGSPPEPPGARPLDTLNVGFWETMRFCYKQPSLWQFLRLPRNTHLYLSDKVKLQGRDSLHIYIVCRFYNNHLFLHG</sequence>
<accession>L8EBI3</accession>
<dbReference type="AlphaFoldDB" id="L8EBI3"/>
<protein>
    <submittedName>
        <fullName evidence="2">Alternative protein LOC729444</fullName>
    </submittedName>
</protein>
<dbReference type="EMBL" id="HF584461">
    <property type="protein sequence ID" value="CCQ43958.1"/>
    <property type="molecule type" value="Genomic_DNA"/>
</dbReference>
<name>L8EBI3_HUMAN</name>
<organism evidence="2">
    <name type="scientific">Homo sapiens</name>
    <name type="common">Human</name>
    <dbReference type="NCBI Taxonomy" id="9606"/>
    <lineage>
        <taxon>Eukaryota</taxon>
        <taxon>Metazoa</taxon>
        <taxon>Chordata</taxon>
        <taxon>Craniata</taxon>
        <taxon>Vertebrata</taxon>
        <taxon>Euteleostomi</taxon>
        <taxon>Mammalia</taxon>
        <taxon>Eutheria</taxon>
        <taxon>Euarchontoglires</taxon>
        <taxon>Primates</taxon>
        <taxon>Haplorrhini</taxon>
        <taxon>Catarrhini</taxon>
        <taxon>Hominidae</taxon>
        <taxon>Homo</taxon>
    </lineage>
</organism>